<feature type="chain" id="PRO_5018190812" description="DUF2845 domain-containing protein" evidence="1">
    <location>
        <begin position="20"/>
        <end position="105"/>
    </location>
</feature>
<evidence type="ECO:0000313" key="3">
    <source>
        <dbReference type="Proteomes" id="UP000267535"/>
    </source>
</evidence>
<comment type="caution">
    <text evidence="2">The sequence shown here is derived from an EMBL/GenBank/DDBJ whole genome shotgun (WGS) entry which is preliminary data.</text>
</comment>
<reference evidence="2 3" key="1">
    <citation type="submission" date="2018-11" db="EMBL/GenBank/DDBJ databases">
        <title>The draft genome sequence of Amphritea balenae JAMM 1525T.</title>
        <authorList>
            <person name="Fang Z."/>
            <person name="Zhang Y."/>
            <person name="Han X."/>
        </authorList>
    </citation>
    <scope>NUCLEOTIDE SEQUENCE [LARGE SCALE GENOMIC DNA]</scope>
    <source>
        <strain evidence="2 3">JAMM 1525</strain>
    </source>
</reference>
<gene>
    <name evidence="2" type="ORF">EHS89_09975</name>
</gene>
<evidence type="ECO:0008006" key="4">
    <source>
        <dbReference type="Google" id="ProtNLM"/>
    </source>
</evidence>
<dbReference type="OrthoDB" id="6120219at2"/>
<sequence>MRICSMLLWLLLISGNSSAGIRLDDGSLASAGDDISLIYASWGREAKRVRSERTCNKIIRLKKEYCSTKRLIWQRDGRYLMVQLSGSMIIKTGWTRSARRLKERF</sequence>
<protein>
    <recommendedName>
        <fullName evidence="4">DUF2845 domain-containing protein</fullName>
    </recommendedName>
</protein>
<keyword evidence="1" id="KW-0732">Signal</keyword>
<evidence type="ECO:0000313" key="2">
    <source>
        <dbReference type="EMBL" id="RRC99173.1"/>
    </source>
</evidence>
<feature type="signal peptide" evidence="1">
    <location>
        <begin position="1"/>
        <end position="19"/>
    </location>
</feature>
<dbReference type="Proteomes" id="UP000267535">
    <property type="component" value="Unassembled WGS sequence"/>
</dbReference>
<dbReference type="AlphaFoldDB" id="A0A3P1SPX4"/>
<dbReference type="EMBL" id="RQXV01000005">
    <property type="protein sequence ID" value="RRC99173.1"/>
    <property type="molecule type" value="Genomic_DNA"/>
</dbReference>
<name>A0A3P1SPX4_9GAMM</name>
<dbReference type="RefSeq" id="WP_124926009.1">
    <property type="nucleotide sequence ID" value="NZ_BMOH01000004.1"/>
</dbReference>
<keyword evidence="3" id="KW-1185">Reference proteome</keyword>
<accession>A0A3P1SPX4</accession>
<evidence type="ECO:0000256" key="1">
    <source>
        <dbReference type="SAM" id="SignalP"/>
    </source>
</evidence>
<organism evidence="2 3">
    <name type="scientific">Amphritea balenae</name>
    <dbReference type="NCBI Taxonomy" id="452629"/>
    <lineage>
        <taxon>Bacteria</taxon>
        <taxon>Pseudomonadati</taxon>
        <taxon>Pseudomonadota</taxon>
        <taxon>Gammaproteobacteria</taxon>
        <taxon>Oceanospirillales</taxon>
        <taxon>Oceanospirillaceae</taxon>
        <taxon>Amphritea</taxon>
    </lineage>
</organism>
<proteinExistence type="predicted"/>